<evidence type="ECO:0000313" key="5">
    <source>
        <dbReference type="Proteomes" id="UP001292084"/>
    </source>
</evidence>
<feature type="domain" description="RCK N-terminal" evidence="3">
    <location>
        <begin position="110"/>
        <end position="231"/>
    </location>
</feature>
<dbReference type="InterPro" id="IPR036291">
    <property type="entry name" value="NAD(P)-bd_dom_sf"/>
</dbReference>
<evidence type="ECO:0000256" key="1">
    <source>
        <dbReference type="ARBA" id="ARBA00004651"/>
    </source>
</evidence>
<dbReference type="SUPFAM" id="SSF81324">
    <property type="entry name" value="Voltage-gated potassium channels"/>
    <property type="match status" value="1"/>
</dbReference>
<dbReference type="Gene3D" id="3.40.50.720">
    <property type="entry name" value="NAD(P)-binding Rossmann-like Domain"/>
    <property type="match status" value="1"/>
</dbReference>
<keyword evidence="2" id="KW-0812">Transmembrane</keyword>
<keyword evidence="5" id="KW-1185">Reference proteome</keyword>
<keyword evidence="2" id="KW-1133">Transmembrane helix</keyword>
<evidence type="ECO:0000256" key="2">
    <source>
        <dbReference type="SAM" id="Phobius"/>
    </source>
</evidence>
<feature type="transmembrane region" description="Helical" evidence="2">
    <location>
        <begin position="12"/>
        <end position="33"/>
    </location>
</feature>
<dbReference type="Proteomes" id="UP001292084">
    <property type="component" value="Unassembled WGS sequence"/>
</dbReference>
<evidence type="ECO:0000259" key="3">
    <source>
        <dbReference type="PROSITE" id="PS51201"/>
    </source>
</evidence>
<dbReference type="InterPro" id="IPR050721">
    <property type="entry name" value="Trk_Ktr_HKT_K-transport"/>
</dbReference>
<dbReference type="PANTHER" id="PTHR43833">
    <property type="entry name" value="POTASSIUM CHANNEL PROTEIN 2-RELATED-RELATED"/>
    <property type="match status" value="1"/>
</dbReference>
<dbReference type="SUPFAM" id="SSF51735">
    <property type="entry name" value="NAD(P)-binding Rossmann-fold domains"/>
    <property type="match status" value="1"/>
</dbReference>
<feature type="transmembrane region" description="Helical" evidence="2">
    <location>
        <begin position="45"/>
        <end position="62"/>
    </location>
</feature>
<dbReference type="Gene3D" id="1.10.287.70">
    <property type="match status" value="1"/>
</dbReference>
<reference evidence="4 5" key="1">
    <citation type="submission" date="2023-12" db="EMBL/GenBank/DDBJ databases">
        <title>Jeotgalibacillus haloalkaliphilus sp. nov., a novel salt-tolerant bacteria, isolated from the estuary of the Fenhe River into the Yellow River.</title>
        <authorList>
            <person name="Li Y."/>
        </authorList>
    </citation>
    <scope>NUCLEOTIDE SEQUENCE [LARGE SCALE GENOMIC DNA]</scope>
    <source>
        <strain evidence="4 5">HH7-29</strain>
    </source>
</reference>
<gene>
    <name evidence="4" type="ORF">UFB30_15630</name>
</gene>
<dbReference type="InterPro" id="IPR003148">
    <property type="entry name" value="RCK_N"/>
</dbReference>
<keyword evidence="4" id="KW-0406">Ion transport</keyword>
<dbReference type="PROSITE" id="PS51201">
    <property type="entry name" value="RCK_N"/>
    <property type="match status" value="1"/>
</dbReference>
<organism evidence="4 5">
    <name type="scientific">Jeotgalibacillus haloalkalitolerans</name>
    <dbReference type="NCBI Taxonomy" id="3104292"/>
    <lineage>
        <taxon>Bacteria</taxon>
        <taxon>Bacillati</taxon>
        <taxon>Bacillota</taxon>
        <taxon>Bacilli</taxon>
        <taxon>Bacillales</taxon>
        <taxon>Caryophanaceae</taxon>
        <taxon>Jeotgalibacillus</taxon>
    </lineage>
</organism>
<dbReference type="Pfam" id="PF02254">
    <property type="entry name" value="TrkA_N"/>
    <property type="match status" value="1"/>
</dbReference>
<evidence type="ECO:0000313" key="4">
    <source>
        <dbReference type="EMBL" id="MDZ5713663.1"/>
    </source>
</evidence>
<sequence length="247" mass="27053">MIIQHISRLPKWIFLISALLFLIFSGGILAFIIEPQTFKTVGDGWWWALVTISTLGYGDLVPASAEGRILAAALLVIGAGLLSSYFFMFAALILRSQQSVREGAAAVSKSDHIIVVGWNARAYYILSRLDEDAIIIDQSLSTHPMYDQKQVDFIKGTAYQSSVLQKACVEKAKEIIITADQHLNEEAADTHTVLTILTAKQMNPSIRCVAELISTQLKEQAISAGADSIVLTKRVIGEALLSQHQPN</sequence>
<keyword evidence="2" id="KW-0472">Membrane</keyword>
<comment type="caution">
    <text evidence="4">The sequence shown here is derived from an EMBL/GenBank/DDBJ whole genome shotgun (WGS) entry which is preliminary data.</text>
</comment>
<dbReference type="EMBL" id="JAXQNN010000007">
    <property type="protein sequence ID" value="MDZ5713663.1"/>
    <property type="molecule type" value="Genomic_DNA"/>
</dbReference>
<feature type="transmembrane region" description="Helical" evidence="2">
    <location>
        <begin position="69"/>
        <end position="94"/>
    </location>
</feature>
<dbReference type="Pfam" id="PF07885">
    <property type="entry name" value="Ion_trans_2"/>
    <property type="match status" value="1"/>
</dbReference>
<proteinExistence type="predicted"/>
<dbReference type="InterPro" id="IPR013099">
    <property type="entry name" value="K_chnl_dom"/>
</dbReference>
<keyword evidence="4" id="KW-0407">Ion channel</keyword>
<keyword evidence="4" id="KW-0813">Transport</keyword>
<dbReference type="GO" id="GO:0034220">
    <property type="term" value="P:monoatomic ion transmembrane transport"/>
    <property type="evidence" value="ECO:0007669"/>
    <property type="project" value="UniProtKB-KW"/>
</dbReference>
<comment type="subcellular location">
    <subcellularLocation>
        <location evidence="1">Cell membrane</location>
        <topology evidence="1">Multi-pass membrane protein</topology>
    </subcellularLocation>
</comment>
<name>A0ABU5KQY8_9BACL</name>
<accession>A0ABU5KQY8</accession>
<dbReference type="PANTHER" id="PTHR43833:SF9">
    <property type="entry name" value="POTASSIUM CHANNEL PROTEIN YUGO-RELATED"/>
    <property type="match status" value="1"/>
</dbReference>
<dbReference type="RefSeq" id="WP_322422616.1">
    <property type="nucleotide sequence ID" value="NZ_JAXQNN010000007.1"/>
</dbReference>
<protein>
    <submittedName>
        <fullName evidence="4">Potassium channel family protein</fullName>
    </submittedName>
</protein>